<keyword evidence="6" id="KW-1185">Reference proteome</keyword>
<dbReference type="Gene3D" id="2.40.30.160">
    <property type="match status" value="1"/>
</dbReference>
<reference evidence="5 6" key="1">
    <citation type="journal article" date="2019" name="Nat. Plants">
        <title>Genome sequencing of Musa balbisiana reveals subgenome evolution and function divergence in polyploid bananas.</title>
        <authorList>
            <person name="Yao X."/>
        </authorList>
    </citation>
    <scope>NUCLEOTIDE SEQUENCE [LARGE SCALE GENOMIC DNA]</scope>
    <source>
        <strain evidence="6">cv. DH-PKW</strain>
        <tissue evidence="5">Leaves</tissue>
    </source>
</reference>
<sequence>MDGFDCVWEERRVEMEKPRAHRIRENGSGFKVPLDPLRPDYRIELGSPSATEPLAPVLSRNTCLLPLLTVLSQTPTGAASAQARKKMSLLRFSARFRAAISTSFHRRLHAQPPPGSRLDEAAAGPFCCCLESRSVVRFRGPDTIKFLQGLLTNDVLPLDPQLLPAGEGGDSHTSYIPTPNLNHRSPPPVYAALLTPQGRFLYDFFLYRPPRADEKLNRTGSGPGSEEPEEPFTLLADVDAAVMDELLDCFKKINISMQLVWYTAAAWYANILSDPRDARISDQVVYLLTGYALKKDEIFATVNQYRLRSKVEIDNVAREYSCWQRFGSNLCGKAPTSDEPEAVSVGWGKGIDQAGVAAAQGNDLGWRWFKDPRLDCLGFRGIFPANSTPPLVEADKEVNEQHYLLWRLQKGVPEGSTEIPKGFAGFSVNESVIRTCRIGCYGLKSNTHHILLQYTLVTSMKQISKSEAGTSKGLCKDKFCIVRNAMCSSYSSPIYLVLIWLEAVEEEKAEKNEEADVEVGAMPWEEDMVIFYFEVDIAWPHPGDAVPLEYNLVGLNAISFDKGCYVGQELIARTHHRGVIRKRLFPLKFVTDDGEEMQQEVSPNSDIVDYASNKKVGTVTTALECHGMGMVRLDDGLKQSSDLRIKGREDLTVRVIRPDWWPVEWTQLQERTVAA</sequence>
<keyword evidence="2" id="KW-0809">Transit peptide</keyword>
<dbReference type="Pfam" id="PF25455">
    <property type="entry name" value="Beta-barrel_CAF17_C"/>
    <property type="match status" value="1"/>
</dbReference>
<evidence type="ECO:0000313" key="6">
    <source>
        <dbReference type="Proteomes" id="UP000317650"/>
    </source>
</evidence>
<dbReference type="Gene3D" id="3.30.1360.120">
    <property type="entry name" value="Probable tRNA modification gtpase trme, domain 1"/>
    <property type="match status" value="1"/>
</dbReference>
<dbReference type="Proteomes" id="UP000317650">
    <property type="component" value="Chromosome 9"/>
</dbReference>
<evidence type="ECO:0000256" key="3">
    <source>
        <dbReference type="ARBA" id="ARBA00023128"/>
    </source>
</evidence>
<dbReference type="SUPFAM" id="SSF103025">
    <property type="entry name" value="Folate-binding domain"/>
    <property type="match status" value="3"/>
</dbReference>
<name>A0A4S8II16_MUSBA</name>
<dbReference type="EMBL" id="PYDT01000010">
    <property type="protein sequence ID" value="THU47953.1"/>
    <property type="molecule type" value="Genomic_DNA"/>
</dbReference>
<comment type="subcellular location">
    <subcellularLocation>
        <location evidence="1">Mitochondrion</location>
    </subcellularLocation>
</comment>
<organism evidence="5 6">
    <name type="scientific">Musa balbisiana</name>
    <name type="common">Banana</name>
    <dbReference type="NCBI Taxonomy" id="52838"/>
    <lineage>
        <taxon>Eukaryota</taxon>
        <taxon>Viridiplantae</taxon>
        <taxon>Streptophyta</taxon>
        <taxon>Embryophyta</taxon>
        <taxon>Tracheophyta</taxon>
        <taxon>Spermatophyta</taxon>
        <taxon>Magnoliopsida</taxon>
        <taxon>Liliopsida</taxon>
        <taxon>Zingiberales</taxon>
        <taxon>Musaceae</taxon>
        <taxon>Musa</taxon>
    </lineage>
</organism>
<gene>
    <name evidence="5" type="ORF">C4D60_Mb09t21110</name>
</gene>
<dbReference type="InterPro" id="IPR027266">
    <property type="entry name" value="TrmE/GcvT-like"/>
</dbReference>
<evidence type="ECO:0000256" key="1">
    <source>
        <dbReference type="ARBA" id="ARBA00004173"/>
    </source>
</evidence>
<proteinExistence type="predicted"/>
<evidence type="ECO:0000256" key="2">
    <source>
        <dbReference type="ARBA" id="ARBA00022946"/>
    </source>
</evidence>
<keyword evidence="3" id="KW-0496">Mitochondrion</keyword>
<dbReference type="PANTHER" id="PTHR22602">
    <property type="entry name" value="TRANSFERASE CAF17, MITOCHONDRIAL-RELATED"/>
    <property type="match status" value="1"/>
</dbReference>
<evidence type="ECO:0000259" key="4">
    <source>
        <dbReference type="Pfam" id="PF25455"/>
    </source>
</evidence>
<dbReference type="InterPro" id="IPR017703">
    <property type="entry name" value="YgfZ/GCV_T_CS"/>
</dbReference>
<dbReference type="GO" id="GO:0016226">
    <property type="term" value="P:iron-sulfur cluster assembly"/>
    <property type="evidence" value="ECO:0007669"/>
    <property type="project" value="TreeGrafter"/>
</dbReference>
<dbReference type="NCBIfam" id="TIGR03317">
    <property type="entry name" value="ygfZ_signature"/>
    <property type="match status" value="1"/>
</dbReference>
<dbReference type="InterPro" id="IPR045179">
    <property type="entry name" value="YgfZ/GcvT"/>
</dbReference>
<dbReference type="STRING" id="52838.A0A4S8II16"/>
<accession>A0A4S8II16</accession>
<protein>
    <recommendedName>
        <fullName evidence="4">CAF17 C-terminal domain-containing protein</fullName>
    </recommendedName>
</protein>
<comment type="caution">
    <text evidence="5">The sequence shown here is derived from an EMBL/GenBank/DDBJ whole genome shotgun (WGS) entry which is preliminary data.</text>
</comment>
<dbReference type="InterPro" id="IPR057460">
    <property type="entry name" value="CAF17_C"/>
</dbReference>
<dbReference type="AlphaFoldDB" id="A0A4S8II16"/>
<dbReference type="PANTHER" id="PTHR22602:SF0">
    <property type="entry name" value="TRANSFERASE CAF17, MITOCHONDRIAL-RELATED"/>
    <property type="match status" value="1"/>
</dbReference>
<dbReference type="GO" id="GO:0005759">
    <property type="term" value="C:mitochondrial matrix"/>
    <property type="evidence" value="ECO:0007669"/>
    <property type="project" value="TreeGrafter"/>
</dbReference>
<evidence type="ECO:0000313" key="5">
    <source>
        <dbReference type="EMBL" id="THU47953.1"/>
    </source>
</evidence>
<feature type="domain" description="CAF17 C-terminal" evidence="4">
    <location>
        <begin position="581"/>
        <end position="662"/>
    </location>
</feature>